<keyword evidence="8" id="KW-0479">Metal-binding</keyword>
<comment type="caution">
    <text evidence="17">The sequence shown here is derived from an EMBL/GenBank/DDBJ whole genome shotgun (WGS) entry which is preliminary data.</text>
</comment>
<dbReference type="InterPro" id="IPR032091">
    <property type="entry name" value="Malt_amylase-like_C"/>
</dbReference>
<proteinExistence type="inferred from homology"/>
<keyword evidence="18" id="KW-1185">Reference proteome</keyword>
<dbReference type="InterPro" id="IPR011009">
    <property type="entry name" value="Kinase-like_dom_sf"/>
</dbReference>
<evidence type="ECO:0000256" key="11">
    <source>
        <dbReference type="ARBA" id="ARBA00022840"/>
    </source>
</evidence>
<evidence type="ECO:0000256" key="13">
    <source>
        <dbReference type="ARBA" id="ARBA00031251"/>
    </source>
</evidence>
<organism evidence="17 18">
    <name type="scientific">Rurimicrobium arvi</name>
    <dbReference type="NCBI Taxonomy" id="2049916"/>
    <lineage>
        <taxon>Bacteria</taxon>
        <taxon>Pseudomonadati</taxon>
        <taxon>Bacteroidota</taxon>
        <taxon>Chitinophagia</taxon>
        <taxon>Chitinophagales</taxon>
        <taxon>Chitinophagaceae</taxon>
        <taxon>Rurimicrobium</taxon>
    </lineage>
</organism>
<dbReference type="NCBIfam" id="TIGR02457">
    <property type="entry name" value="TreS_Cterm"/>
    <property type="match status" value="1"/>
</dbReference>
<dbReference type="Proteomes" id="UP001501410">
    <property type="component" value="Unassembled WGS sequence"/>
</dbReference>
<comment type="catalytic activity">
    <reaction evidence="1">
        <text>D-maltose = alpha,alpha-trehalose</text>
        <dbReference type="Rhea" id="RHEA:15145"/>
        <dbReference type="ChEBI" id="CHEBI:16551"/>
        <dbReference type="ChEBI" id="CHEBI:17306"/>
        <dbReference type="EC" id="5.4.99.16"/>
    </reaction>
</comment>
<keyword evidence="9" id="KW-0547">Nucleotide-binding</keyword>
<evidence type="ECO:0000256" key="15">
    <source>
        <dbReference type="ARBA" id="ARBA00049067"/>
    </source>
</evidence>
<comment type="similarity">
    <text evidence="2">Belongs to the glycosyl hydrolase 13 family. TreS subfamily.</text>
</comment>
<dbReference type="Gene3D" id="2.60.40.1180">
    <property type="entry name" value="Golgi alpha-mannosidase II"/>
    <property type="match status" value="1"/>
</dbReference>
<keyword evidence="11" id="KW-0067">ATP-binding</keyword>
<dbReference type="InterPro" id="IPR013780">
    <property type="entry name" value="Glyco_hydro_b"/>
</dbReference>
<dbReference type="EMBL" id="BAABEZ010000024">
    <property type="protein sequence ID" value="GAA4457642.1"/>
    <property type="molecule type" value="Genomic_DNA"/>
</dbReference>
<keyword evidence="7" id="KW-0808">Transferase</keyword>
<dbReference type="RefSeq" id="WP_344827609.1">
    <property type="nucleotide sequence ID" value="NZ_BAABEZ010000024.1"/>
</dbReference>
<dbReference type="SMART" id="SM00642">
    <property type="entry name" value="Aamy"/>
    <property type="match status" value="1"/>
</dbReference>
<keyword evidence="10" id="KW-0106">Calcium</keyword>
<dbReference type="InterPro" id="IPR006047">
    <property type="entry name" value="GH13_cat_dom"/>
</dbReference>
<evidence type="ECO:0000256" key="3">
    <source>
        <dbReference type="ARBA" id="ARBA00006219"/>
    </source>
</evidence>
<keyword evidence="12" id="KW-0413">Isomerase</keyword>
<dbReference type="InterPro" id="IPR012810">
    <property type="entry name" value="TreS/a-amylase_N"/>
</dbReference>
<protein>
    <recommendedName>
        <fullName evidence="6">Maltokinase</fullName>
        <ecNumber evidence="4">2.7.1.175</ecNumber>
        <ecNumber evidence="5">5.4.99.16</ecNumber>
    </recommendedName>
    <alternativeName>
        <fullName evidence="14">Maltose alpha-D-glucosyltransferase</fullName>
    </alternativeName>
    <alternativeName>
        <fullName evidence="13">Maltose-1-phosphate synthase</fullName>
    </alternativeName>
</protein>
<dbReference type="Pfam" id="PF00128">
    <property type="entry name" value="Alpha-amylase"/>
    <property type="match status" value="2"/>
</dbReference>
<evidence type="ECO:0000256" key="6">
    <source>
        <dbReference type="ARBA" id="ARBA00013882"/>
    </source>
</evidence>
<comment type="catalytic activity">
    <reaction evidence="15">
        <text>D-maltose + ATP = alpha-maltose 1-phosphate + ADP + H(+)</text>
        <dbReference type="Rhea" id="RHEA:31915"/>
        <dbReference type="ChEBI" id="CHEBI:15378"/>
        <dbReference type="ChEBI" id="CHEBI:17306"/>
        <dbReference type="ChEBI" id="CHEBI:30616"/>
        <dbReference type="ChEBI" id="CHEBI:63576"/>
        <dbReference type="ChEBI" id="CHEBI:456216"/>
        <dbReference type="EC" id="2.7.1.175"/>
    </reaction>
</comment>
<dbReference type="SUPFAM" id="SSF51011">
    <property type="entry name" value="Glycosyl hydrolase domain"/>
    <property type="match status" value="1"/>
</dbReference>
<evidence type="ECO:0000256" key="5">
    <source>
        <dbReference type="ARBA" id="ARBA00012619"/>
    </source>
</evidence>
<dbReference type="Pfam" id="PF18085">
    <property type="entry name" value="Mak_N_cap"/>
    <property type="match status" value="1"/>
</dbReference>
<evidence type="ECO:0000256" key="9">
    <source>
        <dbReference type="ARBA" id="ARBA00022741"/>
    </source>
</evidence>
<evidence type="ECO:0000259" key="16">
    <source>
        <dbReference type="SMART" id="SM00642"/>
    </source>
</evidence>
<dbReference type="SUPFAM" id="SSF56112">
    <property type="entry name" value="Protein kinase-like (PK-like)"/>
    <property type="match status" value="1"/>
</dbReference>
<dbReference type="InterPro" id="IPR017853">
    <property type="entry name" value="GH"/>
</dbReference>
<dbReference type="Pfam" id="PF16657">
    <property type="entry name" value="Malt_amylase_C"/>
    <property type="match status" value="1"/>
</dbReference>
<evidence type="ECO:0000313" key="17">
    <source>
        <dbReference type="EMBL" id="GAA4457642.1"/>
    </source>
</evidence>
<dbReference type="CDD" id="cd11334">
    <property type="entry name" value="AmyAc_TreS"/>
    <property type="match status" value="1"/>
</dbReference>
<reference evidence="18" key="1">
    <citation type="journal article" date="2019" name="Int. J. Syst. Evol. Microbiol.">
        <title>The Global Catalogue of Microorganisms (GCM) 10K type strain sequencing project: providing services to taxonomists for standard genome sequencing and annotation.</title>
        <authorList>
            <consortium name="The Broad Institute Genomics Platform"/>
            <consortium name="The Broad Institute Genome Sequencing Center for Infectious Disease"/>
            <person name="Wu L."/>
            <person name="Ma J."/>
        </authorList>
    </citation>
    <scope>NUCLEOTIDE SEQUENCE [LARGE SCALE GENOMIC DNA]</scope>
    <source>
        <strain evidence="18">JCM 31921</strain>
    </source>
</reference>
<evidence type="ECO:0000256" key="12">
    <source>
        <dbReference type="ARBA" id="ARBA00023235"/>
    </source>
</evidence>
<evidence type="ECO:0000256" key="7">
    <source>
        <dbReference type="ARBA" id="ARBA00022679"/>
    </source>
</evidence>
<dbReference type="NCBIfam" id="TIGR02456">
    <property type="entry name" value="treS_nterm"/>
    <property type="match status" value="1"/>
</dbReference>
<dbReference type="Gene3D" id="3.90.400.10">
    <property type="entry name" value="Oligo-1,6-glucosidase, Domain 2"/>
    <property type="match status" value="1"/>
</dbReference>
<evidence type="ECO:0000256" key="4">
    <source>
        <dbReference type="ARBA" id="ARBA00011962"/>
    </source>
</evidence>
<feature type="domain" description="Glycosyl hydrolase family 13 catalytic" evidence="16">
    <location>
        <begin position="21"/>
        <end position="420"/>
    </location>
</feature>
<evidence type="ECO:0000256" key="10">
    <source>
        <dbReference type="ARBA" id="ARBA00022837"/>
    </source>
</evidence>
<dbReference type="InterPro" id="IPR045857">
    <property type="entry name" value="O16G_dom_2"/>
</dbReference>
<dbReference type="PANTHER" id="PTHR10357:SF219">
    <property type="entry name" value="MALTOSE ALPHA-D-GLUCOSYLTRANSFERASE"/>
    <property type="match status" value="1"/>
</dbReference>
<accession>A0ABP8N042</accession>
<dbReference type="EC" id="5.4.99.16" evidence="5"/>
<evidence type="ECO:0000313" key="18">
    <source>
        <dbReference type="Proteomes" id="UP001501410"/>
    </source>
</evidence>
<evidence type="ECO:0000256" key="1">
    <source>
        <dbReference type="ARBA" id="ARBA00001595"/>
    </source>
</evidence>
<dbReference type="Gene3D" id="3.20.20.80">
    <property type="entry name" value="Glycosidases"/>
    <property type="match status" value="1"/>
</dbReference>
<dbReference type="PANTHER" id="PTHR10357">
    <property type="entry name" value="ALPHA-AMYLASE FAMILY MEMBER"/>
    <property type="match status" value="1"/>
</dbReference>
<dbReference type="Gene3D" id="3.90.1200.10">
    <property type="match status" value="1"/>
</dbReference>
<name>A0ABP8N042_9BACT</name>
<evidence type="ECO:0000256" key="8">
    <source>
        <dbReference type="ARBA" id="ARBA00022723"/>
    </source>
</evidence>
<dbReference type="EC" id="2.7.1.175" evidence="4"/>
<dbReference type="InterPro" id="IPR040999">
    <property type="entry name" value="Mak_N_cap"/>
</dbReference>
<comment type="similarity">
    <text evidence="3">Belongs to the aminoglycoside phosphotransferase family.</text>
</comment>
<evidence type="ECO:0000256" key="2">
    <source>
        <dbReference type="ARBA" id="ARBA00005496"/>
    </source>
</evidence>
<sequence length="1092" mass="126918">MSANTILDDKLHWYKDAIIYEVHIKAYKDANDDGIGDIEGLLQKLDYLQGLGVTAIWLLPFYPSPLKDDGYDIADYYNINPSYGTLEQFRKLLEVAHSRNLKVITELVINHTSDQHEWFQRARRAPKGSDERNYYVWTDDPKQFKDARIIFQDFEASNWTWDPVAEQYYWHRFFYHQPDLNYDNPQVQEEVFRIMDFWCRMGVDGFRLDAVPYLFEREGTNCENLPETHTFLKKLRAYVDEHYPGTLLLAEANMWPEDSASYFGDGDECHMNYHFPAMPRMYMALQMEDSYPIKDIFDQTPEIPEVCQWAMFLRNHDELTLEMVTDEERDYMYKMYLKDPKARINLGIRHRLAPLMDNDRRKIELLNHLLLSMPGTPVIYYGDEIGMGDNYYLGDRDGVRTPMQWSMDRNAGFSGANAQRLYLPAITDPRYHYEFLNVELQSGNTSSLLWFMKRQIALRKRFRSLSRGNMKFITSDNAKVLAFTRSYEQETVLVVVNLSRYPQPTELKLSEYGPCRLKEISGGNYFPSVHPEKPYFISLSEYQCMWFLLEAQEAEENTHTKEHAVLEGFDRSNLQAWKNNLDLSGLIHNYMNGMRWFGGKGKKIQSVTVTEIAQVAIPDDEVLLLLVEVAYKSGLPDVYQLPVSFASGSNSETVRKDHPQAVICTVRSGNETGIFYDALYNPEYRTALYKYMQESLSITPQRGETISFKSTRLLKDTRGQDIPRSRILSAEQSNSSITYGDEFFLKIYRKVDRSINPDLEITRYLTEKAHFPFVPRYTGSVEWSSREGTVVLGMMQEMLNNHVDGWKYMLESVKKYKEHIQSDPYQQEIAASGNAAPDELKELLGPDVYAKASLLGTRTAEMHLALLAADEDPAFIPEPFSLHYQRSLFSSFQALTRSAFQLLEQNIGTLSGHIRAEAEALLTRKADILNRFRDIYRKKYDVVKIRIHGDYHLGQVIFKGPDVFLLDFEGEPARSYSERRLKRSALRDVAGMIRSFNYAAYNSILLENNQEEAEPELLHQMQQWQQYMSEVFLDAYIETVQGTPLVPEDRNDLMQLLQIFILEKAVYELAYELNNRPDWALVPIKAIHAIIG</sequence>
<dbReference type="SUPFAM" id="SSF51445">
    <property type="entry name" value="(Trans)glycosidases"/>
    <property type="match status" value="1"/>
</dbReference>
<evidence type="ECO:0000256" key="14">
    <source>
        <dbReference type="ARBA" id="ARBA00031378"/>
    </source>
</evidence>
<dbReference type="InterPro" id="IPR012811">
    <property type="entry name" value="TreS_maltokin_C_dom"/>
</dbReference>
<gene>
    <name evidence="17" type="primary">treS</name>
    <name evidence="17" type="ORF">GCM10023092_24670</name>
</gene>